<proteinExistence type="predicted"/>
<protein>
    <submittedName>
        <fullName evidence="1">HBL123Cp</fullName>
    </submittedName>
</protein>
<accession>A0A120K0X0</accession>
<dbReference type="GeneID" id="28721944"/>
<sequence>MSKSSILDGSIDLNLAFKSWSPIMENSGNTSDLFGDYRLNSDGVINTPESTSFAVDPSYPFALRNVKEAIDAMEINYDNLEGPDDAEFSELMKTNDEMMIRIDLLDKSTQKQINRVDNVLRTNEPRFFSRLFPKITTSVSKCFHEAANISRPLSVGCTAEVSSSFVAGQMRPSGRPKRLLKRMTSWLKSSNFISDLGVYSYIKTYNPPDKRQWRYSQPEDLNKVSHTQESRYYDLSNMSPRYNVQLNLLKPYVGCSNYHMSYAVPTPSRHVYEKLKEGVMRYHSLHQAKEKSVSPSNYRCALDDLAVGFDDEYDKKEVSLDSLEKLGIT</sequence>
<keyword evidence="2" id="KW-1185">Reference proteome</keyword>
<evidence type="ECO:0000313" key="1">
    <source>
        <dbReference type="EMBL" id="AMD18779.1"/>
    </source>
</evidence>
<dbReference type="OrthoDB" id="4058218at2759"/>
<name>A0A120K0X0_9SACH</name>
<evidence type="ECO:0000313" key="2">
    <source>
        <dbReference type="Proteomes" id="UP000243052"/>
    </source>
</evidence>
<gene>
    <name evidence="1" type="ORF">AW171_hschr2296</name>
</gene>
<dbReference type="AlphaFoldDB" id="A0A120K0X0"/>
<dbReference type="RefSeq" id="XP_017985775.1">
    <property type="nucleotide sequence ID" value="XM_018130129.1"/>
</dbReference>
<reference evidence="1 2" key="1">
    <citation type="submission" date="2016-01" db="EMBL/GenBank/DDBJ databases">
        <title>Genome sequence of the yeast Holleya sinecauda.</title>
        <authorList>
            <person name="Dietrich F.S."/>
        </authorList>
    </citation>
    <scope>NUCLEOTIDE SEQUENCE [LARGE SCALE GENOMIC DNA]</scope>
    <source>
        <strain evidence="1 2">ATCC 58844</strain>
    </source>
</reference>
<dbReference type="Proteomes" id="UP000243052">
    <property type="component" value="Chromosome ii"/>
</dbReference>
<organism evidence="1 2">
    <name type="scientific">Eremothecium sinecaudum</name>
    <dbReference type="NCBI Taxonomy" id="45286"/>
    <lineage>
        <taxon>Eukaryota</taxon>
        <taxon>Fungi</taxon>
        <taxon>Dikarya</taxon>
        <taxon>Ascomycota</taxon>
        <taxon>Saccharomycotina</taxon>
        <taxon>Saccharomycetes</taxon>
        <taxon>Saccharomycetales</taxon>
        <taxon>Saccharomycetaceae</taxon>
        <taxon>Eremothecium</taxon>
    </lineage>
</organism>
<dbReference type="EMBL" id="CP014242">
    <property type="protein sequence ID" value="AMD18779.1"/>
    <property type="molecule type" value="Genomic_DNA"/>
</dbReference>